<evidence type="ECO:0000313" key="2">
    <source>
        <dbReference type="Proteomes" id="UP000015103"/>
    </source>
</evidence>
<evidence type="ECO:0000313" key="1">
    <source>
        <dbReference type="EnsemblMetazoa" id="RPRC009633-PA"/>
    </source>
</evidence>
<accession>T1I013</accession>
<dbReference type="EMBL" id="ACPB03002146">
    <property type="status" value="NOT_ANNOTATED_CDS"/>
    <property type="molecule type" value="Genomic_DNA"/>
</dbReference>
<dbReference type="Proteomes" id="UP000015103">
    <property type="component" value="Unassembled WGS sequence"/>
</dbReference>
<name>T1I013_RHOPR</name>
<dbReference type="EnsemblMetazoa" id="RPRC009633-RA">
    <property type="protein sequence ID" value="RPRC009633-PA"/>
    <property type="gene ID" value="RPRC009633"/>
</dbReference>
<sequence>MNRKKGIKEKRYKGLKFGRFAKPPKFNGLYLINYYNNSLQRIPVIELTFLYNSVKNSLKPDEQEKRYKGLKFEGFENLQNLTVYISLTINYKTVELTPVIEQTFVYNLVKNSLKSDEQEKRYKGLKFEGFENLQNLTVYISLTINYKTVELTPVIEQTFVYNLVKNSLKSDEQEKRYKGLKFEGFENLQNLTVYISLTINYKTVELTPVIEQTFVYNLVKNSLKSDEQEKRYKGLKFEGFENLQNLTVYISLTINYKTVELTPVIEQTFVYNLVKNSLKSDEHKKRYKGLKFEGFENLQNLTVYISLTINNKTLELIPVIELIFLYNLVKNSLKSDEHEKRYKGLKFEGFVNLQNLTVYISLVLKSSSFCFPNIVLDFIANWQLLTPEISS</sequence>
<dbReference type="HOGENOM" id="CLU_706603_0_0_1"/>
<dbReference type="VEuPathDB" id="VectorBase:RPRC009633"/>
<proteinExistence type="predicted"/>
<organism evidence="1 2">
    <name type="scientific">Rhodnius prolixus</name>
    <name type="common">Triatomid bug</name>
    <dbReference type="NCBI Taxonomy" id="13249"/>
    <lineage>
        <taxon>Eukaryota</taxon>
        <taxon>Metazoa</taxon>
        <taxon>Ecdysozoa</taxon>
        <taxon>Arthropoda</taxon>
        <taxon>Hexapoda</taxon>
        <taxon>Insecta</taxon>
        <taxon>Pterygota</taxon>
        <taxon>Neoptera</taxon>
        <taxon>Paraneoptera</taxon>
        <taxon>Hemiptera</taxon>
        <taxon>Heteroptera</taxon>
        <taxon>Panheteroptera</taxon>
        <taxon>Cimicomorpha</taxon>
        <taxon>Reduviidae</taxon>
        <taxon>Triatominae</taxon>
        <taxon>Rhodnius</taxon>
    </lineage>
</organism>
<keyword evidence="2" id="KW-1185">Reference proteome</keyword>
<dbReference type="AlphaFoldDB" id="T1I013"/>
<protein>
    <submittedName>
        <fullName evidence="1">Uncharacterized protein</fullName>
    </submittedName>
</protein>
<reference evidence="1" key="1">
    <citation type="submission" date="2015-05" db="UniProtKB">
        <authorList>
            <consortium name="EnsemblMetazoa"/>
        </authorList>
    </citation>
    <scope>IDENTIFICATION</scope>
</reference>
<dbReference type="InParanoid" id="T1I013"/>